<dbReference type="GeneID" id="65102365"/>
<evidence type="ECO:0000313" key="4">
    <source>
        <dbReference type="Proteomes" id="UP000503448"/>
    </source>
</evidence>
<keyword evidence="4" id="KW-1185">Reference proteome</keyword>
<proteinExistence type="predicted"/>
<dbReference type="GO" id="GO:0019031">
    <property type="term" value="C:viral envelope"/>
    <property type="evidence" value="ECO:0007669"/>
    <property type="project" value="InterPro"/>
</dbReference>
<protein>
    <submittedName>
        <fullName evidence="3">ODV-E66</fullName>
    </submittedName>
</protein>
<feature type="transmembrane region" description="Helical" evidence="1">
    <location>
        <begin position="5"/>
        <end position="21"/>
    </location>
</feature>
<dbReference type="SUPFAM" id="SSF48230">
    <property type="entry name" value="Chondroitin AC/alginate lyase"/>
    <property type="match status" value="1"/>
</dbReference>
<dbReference type="Gene3D" id="1.50.10.100">
    <property type="entry name" value="Chondroitin AC/alginate lyase"/>
    <property type="match status" value="1"/>
</dbReference>
<dbReference type="Proteomes" id="UP000503448">
    <property type="component" value="Segment"/>
</dbReference>
<evidence type="ECO:0000259" key="2">
    <source>
        <dbReference type="Pfam" id="PF04850"/>
    </source>
</evidence>
<dbReference type="KEGG" id="vg:65102365"/>
<evidence type="ECO:0000256" key="1">
    <source>
        <dbReference type="SAM" id="Phobius"/>
    </source>
</evidence>
<accession>A0A346TQ52</accession>
<organism evidence="3 4">
    <name type="scientific">Spodoptera eridania nucleopolyhedrovirus</name>
    <dbReference type="NCBI Taxonomy" id="2315721"/>
    <lineage>
        <taxon>Viruses</taxon>
        <taxon>Viruses incertae sedis</taxon>
        <taxon>Naldaviricetes</taxon>
        <taxon>Lefavirales</taxon>
        <taxon>Baculoviridae</taxon>
        <taxon>Alphabaculovirus</taxon>
        <taxon>Alphabaculovirus speridaniae</taxon>
    </lineage>
</organism>
<dbReference type="Gene3D" id="2.70.98.100">
    <property type="entry name" value="Baculovirus E66 occlusion-derived virus envelope protein, domain 2"/>
    <property type="match status" value="1"/>
</dbReference>
<reference evidence="3 4" key="1">
    <citation type="submission" date="2018-05" db="EMBL/GenBank/DDBJ databases">
        <title>The complete genome sequence of an alphabaculovirus isolated from the southern armyworm, Spodoptera eridania.</title>
        <authorList>
            <person name="Harrison R.L."/>
            <person name="Rowley D.L."/>
        </authorList>
    </citation>
    <scope>NUCLEOTIDE SEQUENCE [LARGE SCALE GENOMIC DNA]</scope>
    <source>
        <strain evidence="3">251</strain>
    </source>
</reference>
<dbReference type="InterPro" id="IPR006934">
    <property type="entry name" value="ODV-E66_C_baculovirus"/>
</dbReference>
<keyword evidence="1" id="KW-0472">Membrane</keyword>
<dbReference type="InterPro" id="IPR008929">
    <property type="entry name" value="Chondroitin_lyas"/>
</dbReference>
<keyword evidence="1" id="KW-1133">Transmembrane helix</keyword>
<feature type="domain" description="Baculovirus ODV-E66 C-terminal" evidence="2">
    <location>
        <begin position="302"/>
        <end position="654"/>
    </location>
</feature>
<name>A0A346TQ52_9ABAC</name>
<evidence type="ECO:0000313" key="3">
    <source>
        <dbReference type="EMBL" id="AXU41712.1"/>
    </source>
</evidence>
<keyword evidence="1" id="KW-0812">Transmembrane</keyword>
<sequence>MVAVWLLVVVIVIIVIVLYFNQTNNNNNSTKNTNQNPNGADEIDPFDAPVDLYSFEKFYRSTVWQTRKLRTDFNDNDISYKFVDDNQHILETLDPFENAKDFAQLLRTLNAYAMYICVDDGDDNRYSDVAGHLFRALTVVASKLPMPAPYQQLPWGFDEMYWNVFSICLTECAMLLSIALRPYIDVTEIAVKIIDNYVAEPNFSMGWRRNTGYATRMCVPYIYAQLCKGVEIADIASQPSVAVVLDEVKHHGYAEGSGIRTDFINYVDSNVRNYSFMVENYFTFQYYNFLFGRDFVSLSNVHNSLDVVASNSGRVHPALLYKNGVHVAPVIAEIMRYDRGVFTADFSKVVTVRNDNYFASLVSPVNGVAYYQANYDFRNHALLWTMTKRIWPNDNGGGGDDDSLSLIDAGAIIIDDSIQKLPQNDVLLSPNTSMSFLPNPAFTAIASVDDSAAAIASFSKFDALNIEYYSYTLYHPAGMLQLYDNVKTMTRIDRDAYCVVLMLKKSSSSSPPPDYDDDDKVVVPHENNVYKDSQGCEVKHHNIENYKQLPDFEVKSLDNYTFVCQPIPAQDINDGEGTVCYSMTTVAIPATTTQIIKGNKLKRNFKVIVGEDIECVFEFPYVLLKNNATRCLTINNAYQTTKHLHNMYHEDIQHLLEQVGLGVDDLLSDIIKRTPYAFTFENSLGNQFKFYY</sequence>
<dbReference type="Pfam" id="PF04850">
    <property type="entry name" value="Baculo_E66"/>
    <property type="match status" value="1"/>
</dbReference>
<dbReference type="RefSeq" id="YP_010087118.1">
    <property type="nucleotide sequence ID" value="NC_055502.1"/>
</dbReference>
<dbReference type="InterPro" id="IPR043082">
    <property type="entry name" value="Baculo_ODV-E66_core"/>
</dbReference>
<dbReference type="EMBL" id="MH320559">
    <property type="protein sequence ID" value="AXU41712.1"/>
    <property type="molecule type" value="Genomic_DNA"/>
</dbReference>